<feature type="compositionally biased region" description="Polar residues" evidence="1">
    <location>
        <begin position="211"/>
        <end position="221"/>
    </location>
</feature>
<feature type="domain" description="FH2" evidence="2">
    <location>
        <begin position="1"/>
        <end position="118"/>
    </location>
</feature>
<feature type="compositionally biased region" description="Basic and acidic residues" evidence="1">
    <location>
        <begin position="161"/>
        <end position="175"/>
    </location>
</feature>
<organism evidence="3 4">
    <name type="scientific">Basidiobolus ranarum</name>
    <dbReference type="NCBI Taxonomy" id="34480"/>
    <lineage>
        <taxon>Eukaryota</taxon>
        <taxon>Fungi</taxon>
        <taxon>Fungi incertae sedis</taxon>
        <taxon>Zoopagomycota</taxon>
        <taxon>Entomophthoromycotina</taxon>
        <taxon>Basidiobolomycetes</taxon>
        <taxon>Basidiobolales</taxon>
        <taxon>Basidiobolaceae</taxon>
        <taxon>Basidiobolus</taxon>
    </lineage>
</organism>
<dbReference type="PANTHER" id="PTHR45725">
    <property type="entry name" value="FORMIN HOMOLOGY 2 FAMILY MEMBER"/>
    <property type="match status" value="1"/>
</dbReference>
<accession>A0ABR2WNM6</accession>
<proteinExistence type="predicted"/>
<keyword evidence="4" id="KW-1185">Reference proteome</keyword>
<evidence type="ECO:0000313" key="3">
    <source>
        <dbReference type="EMBL" id="KAK9763046.1"/>
    </source>
</evidence>
<protein>
    <recommendedName>
        <fullName evidence="2">FH2 domain-containing protein</fullName>
    </recommendedName>
</protein>
<comment type="caution">
    <text evidence="3">The sequence shown here is derived from an EMBL/GenBank/DDBJ whole genome shotgun (WGS) entry which is preliminary data.</text>
</comment>
<dbReference type="EMBL" id="JASJQH010000749">
    <property type="protein sequence ID" value="KAK9763046.1"/>
    <property type="molecule type" value="Genomic_DNA"/>
</dbReference>
<dbReference type="PROSITE" id="PS51444">
    <property type="entry name" value="FH2"/>
    <property type="match status" value="1"/>
</dbReference>
<dbReference type="InterPro" id="IPR042201">
    <property type="entry name" value="FH2_Formin_sf"/>
</dbReference>
<feature type="region of interest" description="Disordered" evidence="1">
    <location>
        <begin position="1"/>
        <end position="33"/>
    </location>
</feature>
<dbReference type="InterPro" id="IPR051425">
    <property type="entry name" value="Formin_Homology"/>
</dbReference>
<reference evidence="3 4" key="1">
    <citation type="submission" date="2023-04" db="EMBL/GenBank/DDBJ databases">
        <title>Genome of Basidiobolus ranarum AG-B5.</title>
        <authorList>
            <person name="Stajich J.E."/>
            <person name="Carter-House D."/>
            <person name="Gryganskyi A."/>
        </authorList>
    </citation>
    <scope>NUCLEOTIDE SEQUENCE [LARGE SCALE GENOMIC DNA]</scope>
    <source>
        <strain evidence="3 4">AG-B5</strain>
    </source>
</reference>
<feature type="compositionally biased region" description="Basic and acidic residues" evidence="1">
    <location>
        <begin position="107"/>
        <end position="145"/>
    </location>
</feature>
<dbReference type="InterPro" id="IPR015425">
    <property type="entry name" value="FH2_Formin"/>
</dbReference>
<evidence type="ECO:0000313" key="4">
    <source>
        <dbReference type="Proteomes" id="UP001479436"/>
    </source>
</evidence>
<name>A0ABR2WNM6_9FUNG</name>
<feature type="compositionally biased region" description="Polar residues" evidence="1">
    <location>
        <begin position="184"/>
        <end position="202"/>
    </location>
</feature>
<evidence type="ECO:0000259" key="2">
    <source>
        <dbReference type="PROSITE" id="PS51444"/>
    </source>
</evidence>
<dbReference type="Gene3D" id="1.20.58.2220">
    <property type="entry name" value="Formin, FH2 domain"/>
    <property type="match status" value="1"/>
</dbReference>
<dbReference type="Proteomes" id="UP001479436">
    <property type="component" value="Unassembled WGS sequence"/>
</dbReference>
<dbReference type="SUPFAM" id="SSF101447">
    <property type="entry name" value="Formin homology 2 domain (FH2 domain)"/>
    <property type="match status" value="1"/>
</dbReference>
<dbReference type="PANTHER" id="PTHR45725:SF1">
    <property type="entry name" value="DISHEVELLED ASSOCIATED ACTIVATOR OF MORPHOGENESIS, ISOFORM D"/>
    <property type="match status" value="1"/>
</dbReference>
<feature type="region of interest" description="Disordered" evidence="1">
    <location>
        <begin position="107"/>
        <end position="221"/>
    </location>
</feature>
<dbReference type="Pfam" id="PF02181">
    <property type="entry name" value="FH2"/>
    <property type="match status" value="1"/>
</dbReference>
<evidence type="ECO:0000256" key="1">
    <source>
        <dbReference type="SAM" id="MobiDB-lite"/>
    </source>
</evidence>
<gene>
    <name evidence="3" type="ORF">K7432_010651</name>
</gene>
<sequence>MKIELQDLQSKLKEAATELEKHHSDPEKSDDPFAKQMTEFINTALEDFSNMDVKFKAMDVAYHEIVSLYGEDPKSTAPEEFFGIFKSFITLFNKASKDNAAFREKQAQIDKKKKREEEKEVNRVQKKENSDSDNTSTDKDDEKGVMDNLLENLRKGNSVEATRKIRSRGDAASRLRDRRKTQRRSSISSRALQMLQEINGNDSPPPMPQISEVNSTPTEVN</sequence>